<gene>
    <name evidence="6" type="primary">hexR</name>
    <name evidence="6" type="ordered locus">RC1_1746</name>
</gene>
<dbReference type="AlphaFoldDB" id="B6ITC5"/>
<evidence type="ECO:0000259" key="4">
    <source>
        <dbReference type="PROSITE" id="PS51071"/>
    </source>
</evidence>
<dbReference type="GO" id="GO:0003677">
    <property type="term" value="F:DNA binding"/>
    <property type="evidence" value="ECO:0007669"/>
    <property type="project" value="UniProtKB-KW"/>
</dbReference>
<dbReference type="Gene3D" id="1.10.10.10">
    <property type="entry name" value="Winged helix-like DNA-binding domain superfamily/Winged helix DNA-binding domain"/>
    <property type="match status" value="1"/>
</dbReference>
<dbReference type="GO" id="GO:0097367">
    <property type="term" value="F:carbohydrate derivative binding"/>
    <property type="evidence" value="ECO:0007669"/>
    <property type="project" value="InterPro"/>
</dbReference>
<dbReference type="CDD" id="cd05013">
    <property type="entry name" value="SIS_RpiR"/>
    <property type="match status" value="1"/>
</dbReference>
<dbReference type="InterPro" id="IPR047640">
    <property type="entry name" value="RpiR-like"/>
</dbReference>
<dbReference type="PANTHER" id="PTHR30514:SF1">
    <property type="entry name" value="HTH-TYPE TRANSCRIPTIONAL REGULATOR HEXR-RELATED"/>
    <property type="match status" value="1"/>
</dbReference>
<dbReference type="PROSITE" id="PS51464">
    <property type="entry name" value="SIS"/>
    <property type="match status" value="1"/>
</dbReference>
<sequence>MLDRIRSMRPGLRRSEQKIADIVLRQPHAVVNASVAELAHDADVSQPTVVRFCRSIGCSGYQDFKLRLAQDLAAGPARPEDAVRPDDPVAEIAAKLLNRSIGALTRLRNQLNPDALEAAVQVLTETRRLDCYGFGASGVVALDAQNKFFRLGLPVVAHTDSHVQAMAAALLGPQGVALAVSRSGRTRELLRSVDLALAGGARVIAITAGGSPLAGRATVPLLVDAPEDSSPYTPMTSRIAHLAVVDILQVATALRRGVHTGDPLRRPAAALRDDRQLVSA</sequence>
<dbReference type="KEGG" id="rce:RC1_1746"/>
<dbReference type="SUPFAM" id="SSF53697">
    <property type="entry name" value="SIS domain"/>
    <property type="match status" value="1"/>
</dbReference>
<dbReference type="InterPro" id="IPR046348">
    <property type="entry name" value="SIS_dom_sf"/>
</dbReference>
<proteinExistence type="predicted"/>
<dbReference type="Pfam" id="PF01380">
    <property type="entry name" value="SIS"/>
    <property type="match status" value="1"/>
</dbReference>
<dbReference type="InterPro" id="IPR000281">
    <property type="entry name" value="HTH_RpiR"/>
</dbReference>
<dbReference type="GO" id="GO:1901135">
    <property type="term" value="P:carbohydrate derivative metabolic process"/>
    <property type="evidence" value="ECO:0007669"/>
    <property type="project" value="InterPro"/>
</dbReference>
<evidence type="ECO:0000256" key="1">
    <source>
        <dbReference type="ARBA" id="ARBA00023015"/>
    </source>
</evidence>
<reference evidence="6 7" key="1">
    <citation type="journal article" date="2010" name="BMC Genomics">
        <title>Metabolic flexibility revealed in the genome of the cyst-forming alpha-1 proteobacterium Rhodospirillum centenum.</title>
        <authorList>
            <person name="Lu Y.K."/>
            <person name="Marden J."/>
            <person name="Han M."/>
            <person name="Swingley W.D."/>
            <person name="Mastrian S.D."/>
            <person name="Chowdhury S.R."/>
            <person name="Hao J."/>
            <person name="Helmy T."/>
            <person name="Kim S."/>
            <person name="Kurdoglu A.A."/>
            <person name="Matthies H.J."/>
            <person name="Rollo D."/>
            <person name="Stothard P."/>
            <person name="Blankenship R.E."/>
            <person name="Bauer C.E."/>
            <person name="Touchman J.W."/>
        </authorList>
    </citation>
    <scope>NUCLEOTIDE SEQUENCE [LARGE SCALE GENOMIC DNA]</scope>
    <source>
        <strain evidence="7">ATCC 51521 / SW</strain>
    </source>
</reference>
<name>B6ITC5_RHOCS</name>
<organism evidence="6 7">
    <name type="scientific">Rhodospirillum centenum (strain ATCC 51521 / SW)</name>
    <dbReference type="NCBI Taxonomy" id="414684"/>
    <lineage>
        <taxon>Bacteria</taxon>
        <taxon>Pseudomonadati</taxon>
        <taxon>Pseudomonadota</taxon>
        <taxon>Alphaproteobacteria</taxon>
        <taxon>Rhodospirillales</taxon>
        <taxon>Rhodospirillaceae</taxon>
        <taxon>Rhodospirillum</taxon>
    </lineage>
</organism>
<dbReference type="HOGENOM" id="CLU_055769_0_0_5"/>
<evidence type="ECO:0000256" key="3">
    <source>
        <dbReference type="ARBA" id="ARBA00023163"/>
    </source>
</evidence>
<accession>B6ITC5</accession>
<feature type="domain" description="SIS" evidence="5">
    <location>
        <begin position="119"/>
        <end position="258"/>
    </location>
</feature>
<dbReference type="PROSITE" id="PS00356">
    <property type="entry name" value="HTH_LACI_1"/>
    <property type="match status" value="1"/>
</dbReference>
<evidence type="ECO:0000313" key="7">
    <source>
        <dbReference type="Proteomes" id="UP000001591"/>
    </source>
</evidence>
<dbReference type="Proteomes" id="UP000001591">
    <property type="component" value="Chromosome"/>
</dbReference>
<keyword evidence="2" id="KW-0238">DNA-binding</keyword>
<dbReference type="RefSeq" id="WP_012566928.1">
    <property type="nucleotide sequence ID" value="NC_011420.2"/>
</dbReference>
<keyword evidence="1" id="KW-0805">Transcription regulation</keyword>
<dbReference type="eggNOG" id="COG1737">
    <property type="taxonomic scope" value="Bacteria"/>
</dbReference>
<dbReference type="Pfam" id="PF01418">
    <property type="entry name" value="HTH_6"/>
    <property type="match status" value="1"/>
</dbReference>
<dbReference type="InterPro" id="IPR009057">
    <property type="entry name" value="Homeodomain-like_sf"/>
</dbReference>
<feature type="domain" description="HTH rpiR-type" evidence="4">
    <location>
        <begin position="1"/>
        <end position="75"/>
    </location>
</feature>
<dbReference type="EMBL" id="CP000613">
    <property type="protein sequence ID" value="ACI99143.1"/>
    <property type="molecule type" value="Genomic_DNA"/>
</dbReference>
<dbReference type="STRING" id="414684.RC1_1746"/>
<evidence type="ECO:0000259" key="5">
    <source>
        <dbReference type="PROSITE" id="PS51464"/>
    </source>
</evidence>
<protein>
    <submittedName>
        <fullName evidence="6">HTH-type transcriptional regulator hexR, putative</fullName>
    </submittedName>
</protein>
<keyword evidence="7" id="KW-1185">Reference proteome</keyword>
<dbReference type="InterPro" id="IPR035472">
    <property type="entry name" value="RpiR-like_SIS"/>
</dbReference>
<dbReference type="InterPro" id="IPR036388">
    <property type="entry name" value="WH-like_DNA-bd_sf"/>
</dbReference>
<dbReference type="PANTHER" id="PTHR30514">
    <property type="entry name" value="GLUCOKINASE"/>
    <property type="match status" value="1"/>
</dbReference>
<dbReference type="GO" id="GO:0003700">
    <property type="term" value="F:DNA-binding transcription factor activity"/>
    <property type="evidence" value="ECO:0007669"/>
    <property type="project" value="InterPro"/>
</dbReference>
<evidence type="ECO:0000256" key="2">
    <source>
        <dbReference type="ARBA" id="ARBA00023125"/>
    </source>
</evidence>
<dbReference type="PROSITE" id="PS51071">
    <property type="entry name" value="HTH_RPIR"/>
    <property type="match status" value="1"/>
</dbReference>
<evidence type="ECO:0000313" key="6">
    <source>
        <dbReference type="EMBL" id="ACI99143.1"/>
    </source>
</evidence>
<dbReference type="Gene3D" id="3.40.50.10490">
    <property type="entry name" value="Glucose-6-phosphate isomerase like protein, domain 1"/>
    <property type="match status" value="1"/>
</dbReference>
<dbReference type="SUPFAM" id="SSF46689">
    <property type="entry name" value="Homeodomain-like"/>
    <property type="match status" value="1"/>
</dbReference>
<keyword evidence="3" id="KW-0804">Transcription</keyword>
<dbReference type="InterPro" id="IPR001347">
    <property type="entry name" value="SIS_dom"/>
</dbReference>